<accession>A0A381Q2W3</accession>
<evidence type="ECO:0000256" key="1">
    <source>
        <dbReference type="SAM" id="MobiDB-lite"/>
    </source>
</evidence>
<feature type="non-terminal residue" evidence="2">
    <location>
        <position position="1"/>
    </location>
</feature>
<organism evidence="2">
    <name type="scientific">marine metagenome</name>
    <dbReference type="NCBI Taxonomy" id="408172"/>
    <lineage>
        <taxon>unclassified sequences</taxon>
        <taxon>metagenomes</taxon>
        <taxon>ecological metagenomes</taxon>
    </lineage>
</organism>
<evidence type="ECO:0000313" key="2">
    <source>
        <dbReference type="EMBL" id="SUZ72457.1"/>
    </source>
</evidence>
<sequence>VSLVARHLEEAGLPTVVIGSARDIVEECGVSRFVFNDFPLGNPTGKPGNVEMQAAVTGMALDLLERAWQPRTTMQTPFVWDSECNDDWRDHFMKVDDSNRSVLAAAGDQRRSAQATAKAEGKGRG</sequence>
<gene>
    <name evidence="2" type="ORF">METZ01_LOCUS25311</name>
</gene>
<dbReference type="AlphaFoldDB" id="A0A381Q2W3"/>
<feature type="region of interest" description="Disordered" evidence="1">
    <location>
        <begin position="104"/>
        <end position="125"/>
    </location>
</feature>
<reference evidence="2" key="1">
    <citation type="submission" date="2018-05" db="EMBL/GenBank/DDBJ databases">
        <authorList>
            <person name="Lanie J.A."/>
            <person name="Ng W.-L."/>
            <person name="Kazmierczak K.M."/>
            <person name="Andrzejewski T.M."/>
            <person name="Davidsen T.M."/>
            <person name="Wayne K.J."/>
            <person name="Tettelin H."/>
            <person name="Glass J.I."/>
            <person name="Rusch D."/>
            <person name="Podicherti R."/>
            <person name="Tsui H.-C.T."/>
            <person name="Winkler M.E."/>
        </authorList>
    </citation>
    <scope>NUCLEOTIDE SEQUENCE</scope>
</reference>
<proteinExistence type="predicted"/>
<name>A0A381Q2W3_9ZZZZ</name>
<protein>
    <submittedName>
        <fullName evidence="2">Uncharacterized protein</fullName>
    </submittedName>
</protein>
<dbReference type="EMBL" id="UINC01001150">
    <property type="protein sequence ID" value="SUZ72457.1"/>
    <property type="molecule type" value="Genomic_DNA"/>
</dbReference>